<accession>A0A9D1NG63</accession>
<name>A0A9D1NG63_9FIRM</name>
<reference evidence="1" key="1">
    <citation type="submission" date="2020-10" db="EMBL/GenBank/DDBJ databases">
        <authorList>
            <person name="Gilroy R."/>
        </authorList>
    </citation>
    <scope>NUCLEOTIDE SEQUENCE</scope>
    <source>
        <strain evidence="1">4920</strain>
    </source>
</reference>
<dbReference type="Proteomes" id="UP000886743">
    <property type="component" value="Unassembled WGS sequence"/>
</dbReference>
<sequence>MKVSELFRRSLALLNEDESRARVFKRNCIPLVNQLLAQCLSTENAIREADGRPALKTAETVEGFDDTVPYDENFVSGCMPYGLAALLCADEDRSMANAMSAQFEDLKKTYQHVNYEAIRNYYR</sequence>
<dbReference type="AlphaFoldDB" id="A0A9D1NG63"/>
<protein>
    <submittedName>
        <fullName evidence="1">Uncharacterized protein</fullName>
    </submittedName>
</protein>
<evidence type="ECO:0000313" key="1">
    <source>
        <dbReference type="EMBL" id="HIV02285.1"/>
    </source>
</evidence>
<reference evidence="1" key="2">
    <citation type="journal article" date="2021" name="PeerJ">
        <title>Extensive microbial diversity within the chicken gut microbiome revealed by metagenomics and culture.</title>
        <authorList>
            <person name="Gilroy R."/>
            <person name="Ravi A."/>
            <person name="Getino M."/>
            <person name="Pursley I."/>
            <person name="Horton D.L."/>
            <person name="Alikhan N.F."/>
            <person name="Baker D."/>
            <person name="Gharbi K."/>
            <person name="Hall N."/>
            <person name="Watson M."/>
            <person name="Adriaenssens E.M."/>
            <person name="Foster-Nyarko E."/>
            <person name="Jarju S."/>
            <person name="Secka A."/>
            <person name="Antonio M."/>
            <person name="Oren A."/>
            <person name="Chaudhuri R.R."/>
            <person name="La Ragione R."/>
            <person name="Hildebrand F."/>
            <person name="Pallen M.J."/>
        </authorList>
    </citation>
    <scope>NUCLEOTIDE SEQUENCE</scope>
    <source>
        <strain evidence="1">4920</strain>
    </source>
</reference>
<evidence type="ECO:0000313" key="2">
    <source>
        <dbReference type="Proteomes" id="UP000886743"/>
    </source>
</evidence>
<comment type="caution">
    <text evidence="1">The sequence shown here is derived from an EMBL/GenBank/DDBJ whole genome shotgun (WGS) entry which is preliminary data.</text>
</comment>
<dbReference type="EMBL" id="DVOF01000056">
    <property type="protein sequence ID" value="HIV02285.1"/>
    <property type="molecule type" value="Genomic_DNA"/>
</dbReference>
<organism evidence="1 2">
    <name type="scientific">Candidatus Aphodoplasma excrementigallinarum</name>
    <dbReference type="NCBI Taxonomy" id="2840673"/>
    <lineage>
        <taxon>Bacteria</taxon>
        <taxon>Bacillati</taxon>
        <taxon>Bacillota</taxon>
        <taxon>Clostridia</taxon>
        <taxon>Eubacteriales</taxon>
        <taxon>Candidatus Aphodoplasma</taxon>
    </lineage>
</organism>
<gene>
    <name evidence="1" type="ORF">IAC74_01825</name>
</gene>
<proteinExistence type="predicted"/>